<dbReference type="AlphaFoldDB" id="A0A6J4V8Y7"/>
<evidence type="ECO:0000313" key="1">
    <source>
        <dbReference type="EMBL" id="CAA9572122.1"/>
    </source>
</evidence>
<sequence>RSRSTICARRWTGACASPMFASPRSAADAAARSCWS</sequence>
<proteinExistence type="predicted"/>
<organism evidence="1">
    <name type="scientific">uncultured Thermomicrobiales bacterium</name>
    <dbReference type="NCBI Taxonomy" id="1645740"/>
    <lineage>
        <taxon>Bacteria</taxon>
        <taxon>Pseudomonadati</taxon>
        <taxon>Thermomicrobiota</taxon>
        <taxon>Thermomicrobia</taxon>
        <taxon>Thermomicrobiales</taxon>
        <taxon>environmental samples</taxon>
    </lineage>
</organism>
<feature type="non-terminal residue" evidence="1">
    <location>
        <position position="36"/>
    </location>
</feature>
<accession>A0A6J4V8Y7</accession>
<reference evidence="1" key="1">
    <citation type="submission" date="2020-02" db="EMBL/GenBank/DDBJ databases">
        <authorList>
            <person name="Meier V. D."/>
        </authorList>
    </citation>
    <scope>NUCLEOTIDE SEQUENCE</scope>
    <source>
        <strain evidence="1">AVDCRST_MAG87</strain>
    </source>
</reference>
<protein>
    <submittedName>
        <fullName evidence="1">Cyclic pyranopterin monophosphate synthase accessory protein</fullName>
    </submittedName>
</protein>
<gene>
    <name evidence="1" type="ORF">AVDCRST_MAG87-2524</name>
</gene>
<dbReference type="EMBL" id="CADCWJ010000552">
    <property type="protein sequence ID" value="CAA9572122.1"/>
    <property type="molecule type" value="Genomic_DNA"/>
</dbReference>
<name>A0A6J4V8Y7_9BACT</name>
<feature type="non-terminal residue" evidence="1">
    <location>
        <position position="1"/>
    </location>
</feature>